<proteinExistence type="predicted"/>
<gene>
    <name evidence="3" type="ORF">CLF_105457</name>
</gene>
<accession>G7YDJ5</accession>
<feature type="compositionally biased region" description="Acidic residues" evidence="1">
    <location>
        <begin position="256"/>
        <end position="268"/>
    </location>
</feature>
<reference key="2">
    <citation type="submission" date="2011-10" db="EMBL/GenBank/DDBJ databases">
        <title>The genome and transcriptome sequence of Clonorchis sinensis provide insights into the carcinogenic liver fluke.</title>
        <authorList>
            <person name="Wang X."/>
            <person name="Huang Y."/>
            <person name="Chen W."/>
            <person name="Liu H."/>
            <person name="Guo L."/>
            <person name="Chen Y."/>
            <person name="Luo F."/>
            <person name="Zhou W."/>
            <person name="Sun J."/>
            <person name="Mao Q."/>
            <person name="Liang P."/>
            <person name="Zhou C."/>
            <person name="Tian Y."/>
            <person name="Men J."/>
            <person name="Lv X."/>
            <person name="Huang L."/>
            <person name="Zhou J."/>
            <person name="Hu Y."/>
            <person name="Li R."/>
            <person name="Zhang F."/>
            <person name="Lei H."/>
            <person name="Li X."/>
            <person name="Hu X."/>
            <person name="Liang C."/>
            <person name="Xu J."/>
            <person name="Wu Z."/>
            <person name="Yu X."/>
        </authorList>
    </citation>
    <scope>NUCLEOTIDE SEQUENCE</scope>
    <source>
        <strain>Henan</strain>
    </source>
</reference>
<sequence length="641" mass="70566">MNCNDHSQNTQTARKAVCSMNYQGFLCCVLRILLEEFVGQQEDTNIWCEEYKLEATKVDIPKAQAEYIWILVYGSFDDNRYMPLRRSNGDAERVIRSAPTITCQVEDFRSAVKYAARNLSESTNRKRRKLYLTMISRKIMIVAPIFLLILGVQSRPSNVENSTSEDVQDENVEQNLSADEDNADVATEGYENEDSAEQTDAADNDDSQPESQDTSSTDQSADDEDETDNVEGDSAENNADSESSAAVPQQSTKEESENESAENSEPAETESQNVTEEEASTENPEKFTATESEDSQTRQSEASIAAVAAGVERRVMATETTESNPGHTELSKQNSENTTTVPVVSTVNSTGPSLLAAAVYTQTKEALSTTEIRNDSSVKVVNKVSLESNLPAHNSTNHEVGEDTSTQDTEAAVVSPVSNNQENTETTTTEATTTIQSAATTPEPEVPHNGGTNETSEESPQILNENVKPVSFTENSEKMISLPSEIPSTSLAEPTKVSHIVTEASFTTEVEDSSLEQAGFKVVSFDLPIYNESLHRELLMNESDWVKELAAAEHPDEQSTIHDPCLYISENIQNVVGLNVTKEQIHNSLPTFQFLLEANTEELATIRDTNAITLACLWSRDGVVLSMCLEWENSKAVRFTY</sequence>
<feature type="compositionally biased region" description="Acidic residues" evidence="1">
    <location>
        <begin position="220"/>
        <end position="234"/>
    </location>
</feature>
<evidence type="ECO:0000256" key="1">
    <source>
        <dbReference type="SAM" id="MobiDB-lite"/>
    </source>
</evidence>
<feature type="compositionally biased region" description="Acidic residues" evidence="1">
    <location>
        <begin position="166"/>
        <end position="183"/>
    </location>
</feature>
<dbReference type="EMBL" id="DF143105">
    <property type="protein sequence ID" value="GAA51029.1"/>
    <property type="molecule type" value="Genomic_DNA"/>
</dbReference>
<organism evidence="3 4">
    <name type="scientific">Clonorchis sinensis</name>
    <name type="common">Chinese liver fluke</name>
    <dbReference type="NCBI Taxonomy" id="79923"/>
    <lineage>
        <taxon>Eukaryota</taxon>
        <taxon>Metazoa</taxon>
        <taxon>Spiralia</taxon>
        <taxon>Lophotrochozoa</taxon>
        <taxon>Platyhelminthes</taxon>
        <taxon>Trematoda</taxon>
        <taxon>Digenea</taxon>
        <taxon>Opisthorchiida</taxon>
        <taxon>Opisthorchiata</taxon>
        <taxon>Opisthorchiidae</taxon>
        <taxon>Clonorchis</taxon>
    </lineage>
</organism>
<evidence type="ECO:0000313" key="3">
    <source>
        <dbReference type="EMBL" id="GAA51029.1"/>
    </source>
</evidence>
<feature type="region of interest" description="Disordered" evidence="1">
    <location>
        <begin position="157"/>
        <end position="304"/>
    </location>
</feature>
<dbReference type="Proteomes" id="UP000008909">
    <property type="component" value="Unassembled WGS sequence"/>
</dbReference>
<feature type="compositionally biased region" description="Polar residues" evidence="1">
    <location>
        <begin position="450"/>
        <end position="464"/>
    </location>
</feature>
<feature type="region of interest" description="Disordered" evidence="1">
    <location>
        <begin position="389"/>
        <end position="464"/>
    </location>
</feature>
<keyword evidence="2" id="KW-1133">Transmembrane helix</keyword>
<feature type="compositionally biased region" description="Low complexity" evidence="1">
    <location>
        <begin position="235"/>
        <end position="246"/>
    </location>
</feature>
<keyword evidence="4" id="KW-1185">Reference proteome</keyword>
<keyword evidence="2" id="KW-0812">Transmembrane</keyword>
<feature type="compositionally biased region" description="Low complexity" evidence="1">
    <location>
        <begin position="209"/>
        <end position="219"/>
    </location>
</feature>
<feature type="transmembrane region" description="Helical" evidence="2">
    <location>
        <begin position="130"/>
        <end position="152"/>
    </location>
</feature>
<evidence type="ECO:0000256" key="2">
    <source>
        <dbReference type="SAM" id="Phobius"/>
    </source>
</evidence>
<protein>
    <submittedName>
        <fullName evidence="3">Uncharacterized protein</fullName>
    </submittedName>
</protein>
<feature type="compositionally biased region" description="Acidic residues" evidence="1">
    <location>
        <begin position="190"/>
        <end position="208"/>
    </location>
</feature>
<keyword evidence="2" id="KW-0472">Membrane</keyword>
<name>G7YDJ5_CLOSI</name>
<evidence type="ECO:0000313" key="4">
    <source>
        <dbReference type="Proteomes" id="UP000008909"/>
    </source>
</evidence>
<feature type="region of interest" description="Disordered" evidence="1">
    <location>
        <begin position="319"/>
        <end position="338"/>
    </location>
</feature>
<reference evidence="3" key="1">
    <citation type="journal article" date="2011" name="Genome Biol.">
        <title>The draft genome of the carcinogenic human liver fluke Clonorchis sinensis.</title>
        <authorList>
            <person name="Wang X."/>
            <person name="Chen W."/>
            <person name="Huang Y."/>
            <person name="Sun J."/>
            <person name="Men J."/>
            <person name="Liu H."/>
            <person name="Luo F."/>
            <person name="Guo L."/>
            <person name="Lv X."/>
            <person name="Deng C."/>
            <person name="Zhou C."/>
            <person name="Fan Y."/>
            <person name="Li X."/>
            <person name="Huang L."/>
            <person name="Hu Y."/>
            <person name="Liang C."/>
            <person name="Hu X."/>
            <person name="Xu J."/>
            <person name="Yu X."/>
        </authorList>
    </citation>
    <scope>NUCLEOTIDE SEQUENCE [LARGE SCALE GENOMIC DNA]</scope>
    <source>
        <strain evidence="3">Henan</strain>
    </source>
</reference>
<feature type="compositionally biased region" description="Polar residues" evidence="1">
    <location>
        <begin position="391"/>
        <end position="409"/>
    </location>
</feature>
<dbReference type="AlphaFoldDB" id="G7YDJ5"/>
<feature type="compositionally biased region" description="Low complexity" evidence="1">
    <location>
        <begin position="418"/>
        <end position="441"/>
    </location>
</feature>